<evidence type="ECO:0000259" key="2">
    <source>
        <dbReference type="SMART" id="SM00854"/>
    </source>
</evidence>
<dbReference type="SUPFAM" id="SSF56300">
    <property type="entry name" value="Metallo-dependent phosphatases"/>
    <property type="match status" value="1"/>
</dbReference>
<evidence type="ECO:0000313" key="3">
    <source>
        <dbReference type="EMBL" id="GKS82032.1"/>
    </source>
</evidence>
<dbReference type="Gene3D" id="3.60.21.10">
    <property type="match status" value="1"/>
</dbReference>
<dbReference type="InterPro" id="IPR019079">
    <property type="entry name" value="Capsule_synth_CapA"/>
</dbReference>
<comment type="caution">
    <text evidence="3">The sequence shown here is derived from an EMBL/GenBank/DDBJ whole genome shotgun (WGS) entry which is preliminary data.</text>
</comment>
<dbReference type="RefSeq" id="WP_244056203.1">
    <property type="nucleotide sequence ID" value="NZ_BQXH01000017.1"/>
</dbReference>
<dbReference type="CDD" id="cd07381">
    <property type="entry name" value="MPP_CapA"/>
    <property type="match status" value="1"/>
</dbReference>
<dbReference type="PANTHER" id="PTHR33393">
    <property type="entry name" value="POLYGLUTAMINE SYNTHESIS ACCESSORY PROTEIN RV0574C-RELATED"/>
    <property type="match status" value="1"/>
</dbReference>
<reference evidence="3" key="1">
    <citation type="journal article" date="2022" name="Int. J. Syst. Evol. Microbiol.">
        <title>A novel species of lactic acid bacteria, Ligilactobacillus pabuli sp. nov., isolated from alfalfa silage.</title>
        <authorList>
            <person name="Tohno M."/>
            <person name="Tanizawa Y."/>
            <person name="Sawada H."/>
            <person name="Sakamoto M."/>
            <person name="Ohkuma M."/>
            <person name="Kobayashi H."/>
        </authorList>
    </citation>
    <scope>NUCLEOTIDE SEQUENCE</scope>
    <source>
        <strain evidence="3">AF129</strain>
    </source>
</reference>
<keyword evidence="4" id="KW-1185">Reference proteome</keyword>
<evidence type="ECO:0000313" key="4">
    <source>
        <dbReference type="Proteomes" id="UP001055149"/>
    </source>
</evidence>
<sequence length="432" mass="47852">MKMTFTATGDAIIQRHLPADGYPGMTAFQELVHQGQTRFFNLETTLHHYESYGSQYSGGGYLCGPPAVLRDLKKLGFNVTSFANNHTLDYSYGGLEKTLANVAQADLPCAGAGRNLQEAAQPVYFEAATGRVAVIAATSTFNPAAIAGNASAYLPGRPGLNPLRFKTTYYVTPADAAQLKEIIRDTHLDDENEFYRQTGFAPAVPADEITAGAYSFKVADKRGQKTTADPRDLRRFQRMIAEAKAQADYVLISIHCHEMQGMDRESVPDFLREFAHQCLDDGADAIVGHGPHTIRGVEIYHGRPIFYSLGDIILNIQNLTKAPADYFESFDLPTDATIADLFDAQWAGNTRGMHADRDLYEAVVPYWQVEDGKLTELTLTPVELGFDYAMSDQRKGWPVISQDSHILERLTRLSAEFGTEFEIQGNVARLRF</sequence>
<gene>
    <name evidence="3" type="ORF">LPAF129_17180</name>
</gene>
<dbReference type="InterPro" id="IPR052169">
    <property type="entry name" value="CW_Biosynth-Accessory"/>
</dbReference>
<feature type="domain" description="Capsule synthesis protein CapA" evidence="2">
    <location>
        <begin position="4"/>
        <end position="316"/>
    </location>
</feature>
<organism evidence="3 4">
    <name type="scientific">Ligilactobacillus pabuli</name>
    <dbReference type="NCBI Taxonomy" id="2886039"/>
    <lineage>
        <taxon>Bacteria</taxon>
        <taxon>Bacillati</taxon>
        <taxon>Bacillota</taxon>
        <taxon>Bacilli</taxon>
        <taxon>Lactobacillales</taxon>
        <taxon>Lactobacillaceae</taxon>
        <taxon>Ligilactobacillus</taxon>
    </lineage>
</organism>
<protein>
    <recommendedName>
        <fullName evidence="2">Capsule synthesis protein CapA domain-containing protein</fullName>
    </recommendedName>
</protein>
<accession>A0ABQ5JIZ3</accession>
<comment type="similarity">
    <text evidence="1">Belongs to the CapA family.</text>
</comment>
<dbReference type="Proteomes" id="UP001055149">
    <property type="component" value="Unassembled WGS sequence"/>
</dbReference>
<dbReference type="InterPro" id="IPR029052">
    <property type="entry name" value="Metallo-depent_PP-like"/>
</dbReference>
<proteinExistence type="inferred from homology"/>
<dbReference type="PANTHER" id="PTHR33393:SF11">
    <property type="entry name" value="POLYGLUTAMINE SYNTHESIS ACCESSORY PROTEIN RV0574C-RELATED"/>
    <property type="match status" value="1"/>
</dbReference>
<name>A0ABQ5JIZ3_9LACO</name>
<evidence type="ECO:0000256" key="1">
    <source>
        <dbReference type="ARBA" id="ARBA00005662"/>
    </source>
</evidence>
<dbReference type="EMBL" id="BQXH01000017">
    <property type="protein sequence ID" value="GKS82032.1"/>
    <property type="molecule type" value="Genomic_DNA"/>
</dbReference>
<dbReference type="SMART" id="SM00854">
    <property type="entry name" value="PGA_cap"/>
    <property type="match status" value="1"/>
</dbReference>
<dbReference type="Pfam" id="PF09587">
    <property type="entry name" value="PGA_cap"/>
    <property type="match status" value="1"/>
</dbReference>